<accession>A0ABV0BRH8</accession>
<organism evidence="2 3">
    <name type="scientific">Sphingobacterium kitahiroshimense</name>
    <dbReference type="NCBI Taxonomy" id="470446"/>
    <lineage>
        <taxon>Bacteria</taxon>
        <taxon>Pseudomonadati</taxon>
        <taxon>Bacteroidota</taxon>
        <taxon>Sphingobacteriia</taxon>
        <taxon>Sphingobacteriales</taxon>
        <taxon>Sphingobacteriaceae</taxon>
        <taxon>Sphingobacterium</taxon>
    </lineage>
</organism>
<proteinExistence type="predicted"/>
<keyword evidence="3" id="KW-1185">Reference proteome</keyword>
<feature type="chain" id="PRO_5046435256" evidence="1">
    <location>
        <begin position="20"/>
        <end position="163"/>
    </location>
</feature>
<evidence type="ECO:0000313" key="2">
    <source>
        <dbReference type="EMBL" id="MEN5377400.1"/>
    </source>
</evidence>
<feature type="signal peptide" evidence="1">
    <location>
        <begin position="1"/>
        <end position="19"/>
    </location>
</feature>
<evidence type="ECO:0000256" key="1">
    <source>
        <dbReference type="SAM" id="SignalP"/>
    </source>
</evidence>
<dbReference type="RefSeq" id="WP_132843550.1">
    <property type="nucleotide sequence ID" value="NZ_JBDJLH010000004.1"/>
</dbReference>
<keyword evidence="1" id="KW-0732">Signal</keyword>
<sequence>MKKILSLVCFCISFFATHASSVSRDTSSAKFGTEGNKYGSKNFNLKLEPNSDERFNVVKSNSLPIDREGADLNMRGSRYKSNTPVLKIPTDPNVHYHMQHKKTDIDDAAPIPNSFKNAIPLGDSGNSKLENNPVQPLYKLEFLPDSLMHRHDSPLKRNGYKAK</sequence>
<dbReference type="Proteomes" id="UP001409291">
    <property type="component" value="Unassembled WGS sequence"/>
</dbReference>
<evidence type="ECO:0000313" key="3">
    <source>
        <dbReference type="Proteomes" id="UP001409291"/>
    </source>
</evidence>
<comment type="caution">
    <text evidence="2">The sequence shown here is derived from an EMBL/GenBank/DDBJ whole genome shotgun (WGS) entry which is preliminary data.</text>
</comment>
<reference evidence="2 3" key="1">
    <citation type="submission" date="2024-04" db="EMBL/GenBank/DDBJ databases">
        <title>WGS of bacteria from Torrens River.</title>
        <authorList>
            <person name="Wyrsch E.R."/>
            <person name="Drigo B."/>
        </authorList>
    </citation>
    <scope>NUCLEOTIDE SEQUENCE [LARGE SCALE GENOMIC DNA]</scope>
    <source>
        <strain evidence="2 3">TWI391</strain>
    </source>
</reference>
<name>A0ABV0BRH8_9SPHI</name>
<dbReference type="EMBL" id="JBDJNQ010000003">
    <property type="protein sequence ID" value="MEN5377400.1"/>
    <property type="molecule type" value="Genomic_DNA"/>
</dbReference>
<protein>
    <submittedName>
        <fullName evidence="2">Uncharacterized protein</fullName>
    </submittedName>
</protein>
<gene>
    <name evidence="2" type="ORF">ABE541_09025</name>
</gene>